<evidence type="ECO:0000313" key="3">
    <source>
        <dbReference type="EMBL" id="SUJ20923.1"/>
    </source>
</evidence>
<keyword evidence="6" id="KW-1185">Reference proteome</keyword>
<evidence type="ECO:0000313" key="6">
    <source>
        <dbReference type="Proteomes" id="UP000321598"/>
    </source>
</evidence>
<sequence length="294" mass="34450">MKRIIGVVVVLVLFLVGCSQNESEMNDYDYKKVEEDNKLYAKKIKKFAKGIVDIADEHDEYMDNDETTDKETSKFLKKIESKLEKNRESFTKDTEKLMADGSLLGDHLINISGMYETYYNETSRLYELNDDKEEYTPPMIFALYTLGNNFDLALYETQYVYDDIGKEERDNILGEKLSNDLDETLVVTEKELEDSYIDFAELTKYNDKITIPEDEYKNFDTDDASWKIFKLSGIQDEEKDVTKTEYNENVQSYNDRVHPIMQTHEIDEPTTITINNHLITKMNAIVDIEYEDEE</sequence>
<proteinExistence type="predicted"/>
<reference evidence="2 6" key="2">
    <citation type="submission" date="2019-07" db="EMBL/GenBank/DDBJ databases">
        <title>Whole genome shotgun sequence of Staphylococcus arlettae NBRC 109765.</title>
        <authorList>
            <person name="Hosoyama A."/>
            <person name="Uohara A."/>
            <person name="Ohji S."/>
            <person name="Ichikawa N."/>
        </authorList>
    </citation>
    <scope>NUCLEOTIDE SEQUENCE [LARGE SCALE GENOMIC DNA]</scope>
    <source>
        <strain evidence="2 6">NBRC 109765</strain>
    </source>
</reference>
<evidence type="ECO:0000256" key="1">
    <source>
        <dbReference type="SAM" id="SignalP"/>
    </source>
</evidence>
<dbReference type="Proteomes" id="UP000254956">
    <property type="component" value="Unassembled WGS sequence"/>
</dbReference>
<dbReference type="AlphaFoldDB" id="A0A380D8V5"/>
<reference evidence="4 5" key="1">
    <citation type="submission" date="2018-06" db="EMBL/GenBank/DDBJ databases">
        <authorList>
            <consortium name="Pathogen Informatics"/>
            <person name="Doyle S."/>
        </authorList>
    </citation>
    <scope>NUCLEOTIDE SEQUENCE [LARGE SCALE GENOMIC DNA]</scope>
    <source>
        <strain evidence="4 5">NCTC12413</strain>
    </source>
</reference>
<evidence type="ECO:0008006" key="7">
    <source>
        <dbReference type="Google" id="ProtNLM"/>
    </source>
</evidence>
<name>A0A380D8V5_9STAP</name>
<evidence type="ECO:0000313" key="2">
    <source>
        <dbReference type="EMBL" id="GEQ01464.1"/>
    </source>
</evidence>
<dbReference type="Proteomes" id="UP000321598">
    <property type="component" value="Unassembled WGS sequence"/>
</dbReference>
<dbReference type="EMBL" id="BKAV01000042">
    <property type="protein sequence ID" value="GEQ01464.1"/>
    <property type="molecule type" value="Genomic_DNA"/>
</dbReference>
<dbReference type="RefSeq" id="WP_103388167.1">
    <property type="nucleotide sequence ID" value="NZ_BKAV01000042.1"/>
</dbReference>
<keyword evidence="1" id="KW-0732">Signal</keyword>
<feature type="signal peptide" evidence="1">
    <location>
        <begin position="1"/>
        <end position="21"/>
    </location>
</feature>
<dbReference type="PROSITE" id="PS51257">
    <property type="entry name" value="PROKAR_LIPOPROTEIN"/>
    <property type="match status" value="1"/>
</dbReference>
<dbReference type="EMBL" id="UGZE01000002">
    <property type="protein sequence ID" value="SUJ61391.1"/>
    <property type="molecule type" value="Genomic_DNA"/>
</dbReference>
<feature type="chain" id="PRO_5044586670" description="Lipoprotein" evidence="1">
    <location>
        <begin position="22"/>
        <end position="294"/>
    </location>
</feature>
<accession>A0A380D8V5</accession>
<gene>
    <name evidence="3" type="ORF">NCTC12413_01803</name>
    <name evidence="4" type="ORF">NCTC12413_02701</name>
    <name evidence="2" type="ORF">SAR03_25010</name>
</gene>
<dbReference type="EMBL" id="UGZE01000001">
    <property type="protein sequence ID" value="SUJ20923.1"/>
    <property type="molecule type" value="Genomic_DNA"/>
</dbReference>
<organism evidence="4 5">
    <name type="scientific">Staphylococcus arlettae</name>
    <dbReference type="NCBI Taxonomy" id="29378"/>
    <lineage>
        <taxon>Bacteria</taxon>
        <taxon>Bacillati</taxon>
        <taxon>Bacillota</taxon>
        <taxon>Bacilli</taxon>
        <taxon>Bacillales</taxon>
        <taxon>Staphylococcaceae</taxon>
        <taxon>Staphylococcus</taxon>
    </lineage>
</organism>
<protein>
    <recommendedName>
        <fullName evidence="7">Lipoprotein</fullName>
    </recommendedName>
</protein>
<evidence type="ECO:0000313" key="4">
    <source>
        <dbReference type="EMBL" id="SUJ61391.1"/>
    </source>
</evidence>
<evidence type="ECO:0000313" key="5">
    <source>
        <dbReference type="Proteomes" id="UP000254956"/>
    </source>
</evidence>